<reference evidence="1 2" key="1">
    <citation type="journal article" date="2004" name="Nucleic Acids Res.">
        <title>Comparative analysis of the Borrelia garinii genome.</title>
        <authorList>
            <person name="Glockner G."/>
            <person name="Lehmann R."/>
            <person name="Romualdi A."/>
            <person name="Pradella S."/>
            <person name="Schulte-Spechtel U."/>
            <person name="Schilhabel M."/>
            <person name="Wilske B."/>
            <person name="Suhnel J."/>
            <person name="Platzer M."/>
        </authorList>
    </citation>
    <scope>NUCLEOTIDE SEQUENCE [LARGE SCALE GENOMIC DNA]</scope>
    <source>
        <strain evidence="2">ATCC BAA-2496 / DSM 23469 / PBi</strain>
    </source>
</reference>
<protein>
    <submittedName>
        <fullName evidence="1">Uncharacterized protein</fullName>
    </submittedName>
</protein>
<proteinExistence type="predicted"/>
<dbReference type="Proteomes" id="UP000002276">
    <property type="component" value="Chromosome"/>
</dbReference>
<dbReference type="KEGG" id="bga:BG0817"/>
<organism evidence="1 2">
    <name type="scientific">Borrelia garinii subsp. bavariensis (strain ATCC BAA-2496 / DSM 23469 / PBi)</name>
    <name type="common">Borreliella bavariensis</name>
    <dbReference type="NCBI Taxonomy" id="290434"/>
    <lineage>
        <taxon>Bacteria</taxon>
        <taxon>Pseudomonadati</taxon>
        <taxon>Spirochaetota</taxon>
        <taxon>Spirochaetia</taxon>
        <taxon>Spirochaetales</taxon>
        <taxon>Borreliaceae</taxon>
        <taxon>Borreliella</taxon>
    </lineage>
</organism>
<evidence type="ECO:0000313" key="2">
    <source>
        <dbReference type="Proteomes" id="UP000002276"/>
    </source>
</evidence>
<name>A0A7I6GX16_BORGP</name>
<evidence type="ECO:0000313" key="1">
    <source>
        <dbReference type="EMBL" id="AAU07639.1"/>
    </source>
</evidence>
<sequence>MKKVQTIIKKILYLLWKKKFYLYNPYLKKT</sequence>
<accession>A0A7I6GX16</accession>
<dbReference type="EMBL" id="CP000013">
    <property type="protein sequence ID" value="AAU07639.1"/>
    <property type="molecule type" value="Genomic_DNA"/>
</dbReference>
<dbReference type="AlphaFoldDB" id="A0A7I6GX16"/>
<gene>
    <name evidence="1" type="ordered locus">BG0817</name>
</gene>